<evidence type="ECO:0000313" key="13">
    <source>
        <dbReference type="Proteomes" id="UP000001175"/>
    </source>
</evidence>
<name>A0A0H3K2M2_SYNP6</name>
<sequence>MIAALLELGSSDRSWLILGVLLCLLFELINGFHDSANTIAPLVYSRVLTPFTAVIWSSLWNLVGAIASSGAVAFGIVALLPPTTAGQTPDWWAVAALLLVAIAWNWLTWWRGIPLSSSQTLIGALIGVHWGQLWSEQSWTWQALTVPPLPATLEALLLSPLLGFALAYGLLSLVRSRLPTSLDQLESLAEPTLTWPTRSSLLLATAGMSFSHGTNDGQKGMGLLLLILATALPDRFATALEQHHLPLGIKVTVALSLAIGTLIGWQRITHTLGEAMGDRPLTTAQSLSSAAVTTATILTASRWGLPISTTQVLTAGIAGSTLATQTALNRQTIRRLLWTWLITLPIAIGSALLLYSLGRAIWA</sequence>
<dbReference type="AlphaFoldDB" id="A0A0H3K2M2"/>
<evidence type="ECO:0000256" key="5">
    <source>
        <dbReference type="ARBA" id="ARBA00022592"/>
    </source>
</evidence>
<dbReference type="GeneID" id="72428997"/>
<dbReference type="RefSeq" id="WP_011243638.1">
    <property type="nucleotide sequence ID" value="NC_006576.1"/>
</dbReference>
<keyword evidence="8 11" id="KW-1133">Transmembrane helix</keyword>
<accession>A0A0H3K2M2</accession>
<dbReference type="InterPro" id="IPR001204">
    <property type="entry name" value="Phos_transporter"/>
</dbReference>
<reference evidence="12 13" key="1">
    <citation type="journal article" date="2007" name="Photosyn. Res.">
        <title>Complete nucleotide sequence of the freshwater unicellular cyanobacterium Synechococcus elongatus PCC 6301 chromosome: gene content and organization.</title>
        <authorList>
            <person name="Sugita C."/>
            <person name="Ogata K."/>
            <person name="Shikata M."/>
            <person name="Jikuya H."/>
            <person name="Takano J."/>
            <person name="Furumichi M."/>
            <person name="Kanehisa M."/>
            <person name="Omata T."/>
            <person name="Sugiura M."/>
            <person name="Sugita M."/>
        </authorList>
    </citation>
    <scope>NUCLEOTIDE SEQUENCE [LARGE SCALE GENOMIC DNA]</scope>
    <source>
        <strain evidence="13">ATCC 27144 / PCC 6301 / SAUG 1402/1</strain>
    </source>
</reference>
<keyword evidence="6 11" id="KW-0812">Transmembrane</keyword>
<feature type="transmembrane region" description="Helical" evidence="11">
    <location>
        <begin position="15"/>
        <end position="32"/>
    </location>
</feature>
<dbReference type="eggNOG" id="COG0306">
    <property type="taxonomic scope" value="Bacteria"/>
</dbReference>
<keyword evidence="4" id="KW-1003">Cell membrane</keyword>
<dbReference type="Proteomes" id="UP000001175">
    <property type="component" value="Chromosome"/>
</dbReference>
<evidence type="ECO:0000256" key="11">
    <source>
        <dbReference type="RuleBase" id="RU363058"/>
    </source>
</evidence>
<evidence type="ECO:0000256" key="7">
    <source>
        <dbReference type="ARBA" id="ARBA00022847"/>
    </source>
</evidence>
<protein>
    <recommendedName>
        <fullName evidence="11">Phosphate transporter</fullName>
    </recommendedName>
</protein>
<feature type="transmembrane region" description="Helical" evidence="11">
    <location>
        <begin position="155"/>
        <end position="174"/>
    </location>
</feature>
<evidence type="ECO:0000256" key="9">
    <source>
        <dbReference type="ARBA" id="ARBA00023136"/>
    </source>
</evidence>
<feature type="transmembrane region" description="Helical" evidence="11">
    <location>
        <begin position="336"/>
        <end position="357"/>
    </location>
</feature>
<keyword evidence="3 11" id="KW-0813">Transport</keyword>
<proteinExistence type="inferred from homology"/>
<feature type="transmembrane region" description="Helical" evidence="11">
    <location>
        <begin position="91"/>
        <end position="110"/>
    </location>
</feature>
<dbReference type="PANTHER" id="PTHR11101:SF65">
    <property type="entry name" value="LOW-AFFINITY INORGANIC PHOSPHATE TRANSPORTER PITA-RELATED"/>
    <property type="match status" value="1"/>
</dbReference>
<dbReference type="KEGG" id="syc:syc1326_c"/>
<evidence type="ECO:0000256" key="6">
    <source>
        <dbReference type="ARBA" id="ARBA00022692"/>
    </source>
</evidence>
<evidence type="ECO:0000256" key="1">
    <source>
        <dbReference type="ARBA" id="ARBA00004651"/>
    </source>
</evidence>
<dbReference type="GO" id="GO:0016020">
    <property type="term" value="C:membrane"/>
    <property type="evidence" value="ECO:0007669"/>
    <property type="project" value="UniProtKB-SubCell"/>
</dbReference>
<keyword evidence="7" id="KW-0769">Symport</keyword>
<keyword evidence="5 11" id="KW-0592">Phosphate transport</keyword>
<dbReference type="Pfam" id="PF01384">
    <property type="entry name" value="PHO4"/>
    <property type="match status" value="1"/>
</dbReference>
<evidence type="ECO:0000256" key="10">
    <source>
        <dbReference type="ARBA" id="ARBA00047348"/>
    </source>
</evidence>
<dbReference type="GO" id="GO:0035435">
    <property type="term" value="P:phosphate ion transmembrane transport"/>
    <property type="evidence" value="ECO:0007669"/>
    <property type="project" value="TreeGrafter"/>
</dbReference>
<feature type="transmembrane region" description="Helical" evidence="11">
    <location>
        <begin position="117"/>
        <end position="135"/>
    </location>
</feature>
<evidence type="ECO:0000256" key="3">
    <source>
        <dbReference type="ARBA" id="ARBA00022448"/>
    </source>
</evidence>
<dbReference type="EMBL" id="AP008231">
    <property type="protein sequence ID" value="BAD79516.1"/>
    <property type="molecule type" value="Genomic_DNA"/>
</dbReference>
<evidence type="ECO:0000256" key="2">
    <source>
        <dbReference type="ARBA" id="ARBA00005342"/>
    </source>
</evidence>
<dbReference type="GO" id="GO:0005315">
    <property type="term" value="F:phosphate transmembrane transporter activity"/>
    <property type="evidence" value="ECO:0007669"/>
    <property type="project" value="InterPro"/>
</dbReference>
<evidence type="ECO:0000256" key="4">
    <source>
        <dbReference type="ARBA" id="ARBA00022475"/>
    </source>
</evidence>
<dbReference type="PANTHER" id="PTHR11101">
    <property type="entry name" value="PHOSPHATE TRANSPORTER"/>
    <property type="match status" value="1"/>
</dbReference>
<comment type="similarity">
    <text evidence="2">Belongs to the inorganic phosphate transporter (PiT) (TC 2.A.20) family. Pit subfamily.</text>
</comment>
<comment type="catalytic activity">
    <reaction evidence="10">
        <text>phosphate(in) + H(+)(in) = phosphate(out) + H(+)(out)</text>
        <dbReference type="Rhea" id="RHEA:29939"/>
        <dbReference type="ChEBI" id="CHEBI:15378"/>
        <dbReference type="ChEBI" id="CHEBI:43474"/>
    </reaction>
</comment>
<organism evidence="12 13">
    <name type="scientific">Synechococcus sp. (strain ATCC 27144 / PCC 6301 / SAUG 1402/1)</name>
    <name type="common">Anacystis nidulans</name>
    <dbReference type="NCBI Taxonomy" id="269084"/>
    <lineage>
        <taxon>Bacteria</taxon>
        <taxon>Bacillati</taxon>
        <taxon>Cyanobacteriota</taxon>
        <taxon>Cyanophyceae</taxon>
        <taxon>Synechococcales</taxon>
        <taxon>Synechococcaceae</taxon>
        <taxon>Synechococcus</taxon>
    </lineage>
</organism>
<evidence type="ECO:0000313" key="12">
    <source>
        <dbReference type="EMBL" id="BAD79516.1"/>
    </source>
</evidence>
<feature type="transmembrane region" description="Helical" evidence="11">
    <location>
        <begin position="53"/>
        <end position="79"/>
    </location>
</feature>
<comment type="subcellular location">
    <subcellularLocation>
        <location evidence="1">Cell membrane</location>
        <topology evidence="1">Multi-pass membrane protein</topology>
    </subcellularLocation>
    <subcellularLocation>
        <location evidence="11">Membrane</location>
        <topology evidence="11">Multi-pass membrane protein</topology>
    </subcellularLocation>
</comment>
<gene>
    <name evidence="12" type="primary">pit</name>
    <name evidence="12" type="ordered locus">syc1326_c</name>
</gene>
<evidence type="ECO:0000256" key="8">
    <source>
        <dbReference type="ARBA" id="ARBA00022989"/>
    </source>
</evidence>
<keyword evidence="9 11" id="KW-0472">Membrane</keyword>